<evidence type="ECO:0000256" key="2">
    <source>
        <dbReference type="ARBA" id="ARBA00022516"/>
    </source>
</evidence>
<dbReference type="RefSeq" id="WP_026816074.1">
    <property type="nucleotide sequence ID" value="NZ_AUFF01000001.1"/>
</dbReference>
<feature type="active site" evidence="9">
    <location>
        <position position="292"/>
    </location>
</feature>
<keyword evidence="1 9" id="KW-1003">Cell membrane</keyword>
<keyword evidence="7 9" id="KW-0594">Phospholipid biosynthesis</keyword>
<gene>
    <name evidence="9" type="primary">clsB</name>
    <name evidence="11" type="ORF">P873_02130</name>
</gene>
<organism evidence="11 12">
    <name type="scientific">Arenimonas composti TR7-09 = DSM 18010</name>
    <dbReference type="NCBI Taxonomy" id="1121013"/>
    <lineage>
        <taxon>Bacteria</taxon>
        <taxon>Pseudomonadati</taxon>
        <taxon>Pseudomonadota</taxon>
        <taxon>Gammaproteobacteria</taxon>
        <taxon>Lysobacterales</taxon>
        <taxon>Lysobacteraceae</taxon>
        <taxon>Arenimonas</taxon>
    </lineage>
</organism>
<keyword evidence="2 9" id="KW-0444">Lipid biosynthesis</keyword>
<feature type="active site" evidence="9">
    <location>
        <position position="113"/>
    </location>
</feature>
<evidence type="ECO:0000256" key="5">
    <source>
        <dbReference type="ARBA" id="ARBA00023098"/>
    </source>
</evidence>
<dbReference type="CDD" id="cd09110">
    <property type="entry name" value="PLDc_CLS_1"/>
    <property type="match status" value="1"/>
</dbReference>
<dbReference type="eggNOG" id="COG1502">
    <property type="taxonomic scope" value="Bacteria"/>
</dbReference>
<dbReference type="GO" id="GO:0032049">
    <property type="term" value="P:cardiolipin biosynthetic process"/>
    <property type="evidence" value="ECO:0007669"/>
    <property type="project" value="InterPro"/>
</dbReference>
<dbReference type="PIRSF" id="PIRSF000850">
    <property type="entry name" value="Phospholipase_D_PSS"/>
    <property type="match status" value="1"/>
</dbReference>
<dbReference type="GO" id="GO:0005886">
    <property type="term" value="C:plasma membrane"/>
    <property type="evidence" value="ECO:0007669"/>
    <property type="project" value="UniProtKB-SubCell"/>
</dbReference>
<keyword evidence="4" id="KW-0677">Repeat</keyword>
<keyword evidence="12" id="KW-1185">Reference proteome</keyword>
<dbReference type="EMBL" id="AWXU01000087">
    <property type="protein sequence ID" value="KFN45703.1"/>
    <property type="molecule type" value="Genomic_DNA"/>
</dbReference>
<dbReference type="CDD" id="cd09159">
    <property type="entry name" value="PLDc_ybhO_like_2"/>
    <property type="match status" value="1"/>
</dbReference>
<dbReference type="Proteomes" id="UP000029391">
    <property type="component" value="Unassembled WGS sequence"/>
</dbReference>
<evidence type="ECO:0000256" key="9">
    <source>
        <dbReference type="HAMAP-Rule" id="MF_01917"/>
    </source>
</evidence>
<dbReference type="Gene3D" id="3.30.870.10">
    <property type="entry name" value="Endonuclease Chain A"/>
    <property type="match status" value="2"/>
</dbReference>
<evidence type="ECO:0000256" key="7">
    <source>
        <dbReference type="ARBA" id="ARBA00023209"/>
    </source>
</evidence>
<feature type="active site" evidence="9">
    <location>
        <position position="297"/>
    </location>
</feature>
<keyword evidence="8 9" id="KW-1208">Phospholipid metabolism</keyword>
<dbReference type="InterPro" id="IPR030872">
    <property type="entry name" value="Cardiolipin_synth_ClsB"/>
</dbReference>
<dbReference type="SUPFAM" id="SSF56024">
    <property type="entry name" value="Phospholipase D/nuclease"/>
    <property type="match status" value="2"/>
</dbReference>
<evidence type="ECO:0000256" key="8">
    <source>
        <dbReference type="ARBA" id="ARBA00023264"/>
    </source>
</evidence>
<dbReference type="OrthoDB" id="9762009at2"/>
<comment type="subcellular location">
    <subcellularLocation>
        <location evidence="9">Cell membrane</location>
        <topology evidence="9">Peripheral membrane protein</topology>
    </subcellularLocation>
</comment>
<accession>A0A091AZE6</accession>
<evidence type="ECO:0000259" key="10">
    <source>
        <dbReference type="PROSITE" id="PS50035"/>
    </source>
</evidence>
<dbReference type="AlphaFoldDB" id="A0A091AZE6"/>
<keyword evidence="3 9" id="KW-0808">Transferase</keyword>
<feature type="domain" description="PLD phosphodiesterase" evidence="10">
    <location>
        <begin position="108"/>
        <end position="135"/>
    </location>
</feature>
<feature type="active site" evidence="9">
    <location>
        <position position="120"/>
    </location>
</feature>
<name>A0A091AZE6_9GAMM</name>
<dbReference type="PANTHER" id="PTHR21248:SF23">
    <property type="entry name" value="CARDIOLIPIN SYNTHASE B"/>
    <property type="match status" value="1"/>
</dbReference>
<dbReference type="InterPro" id="IPR025202">
    <property type="entry name" value="PLD-like_dom"/>
</dbReference>
<evidence type="ECO:0000313" key="11">
    <source>
        <dbReference type="EMBL" id="KFN45703.1"/>
    </source>
</evidence>
<dbReference type="GO" id="GO:0008808">
    <property type="term" value="F:cardiolipin synthase activity"/>
    <property type="evidence" value="ECO:0007669"/>
    <property type="project" value="InterPro"/>
</dbReference>
<evidence type="ECO:0000313" key="12">
    <source>
        <dbReference type="Proteomes" id="UP000029391"/>
    </source>
</evidence>
<dbReference type="PROSITE" id="PS50035">
    <property type="entry name" value="PLD"/>
    <property type="match status" value="2"/>
</dbReference>
<protein>
    <recommendedName>
        <fullName evidence="9">Cardiolipin synthase B</fullName>
        <shortName evidence="9">CL synthase</shortName>
        <ecNumber evidence="9">2.7.8.-</ecNumber>
    </recommendedName>
</protein>
<proteinExistence type="inferred from homology"/>
<comment type="caution">
    <text evidence="11">The sequence shown here is derived from an EMBL/GenBank/DDBJ whole genome shotgun (WGS) entry which is preliminary data.</text>
</comment>
<dbReference type="EC" id="2.7.8.-" evidence="9"/>
<evidence type="ECO:0000256" key="1">
    <source>
        <dbReference type="ARBA" id="ARBA00022475"/>
    </source>
</evidence>
<dbReference type="InterPro" id="IPR001736">
    <property type="entry name" value="PLipase_D/transphosphatidylase"/>
</dbReference>
<dbReference type="Pfam" id="PF13091">
    <property type="entry name" value="PLDc_2"/>
    <property type="match status" value="2"/>
</dbReference>
<evidence type="ECO:0000256" key="4">
    <source>
        <dbReference type="ARBA" id="ARBA00022737"/>
    </source>
</evidence>
<sequence>MNAEWLTGHRVSLLENGEGFYPRVQELVAAARERICVETFILADDEVGRELLTALRAAAARGVTVEVLVDGFGSDALPTALVDDCCSAGVTIHMFQPRRRIFGVRTNVFRRLHRKTLVIDGRIAVLGGINFCRDHLRASGAKSLQDYAAEVEGPVVGRVQAHFDREFGRAPRRPWWRRSPAAPLPAAAGRARAAYLYRDNGQHRADIEREYRRALRAARESVLLANAYFFPGYRLLRELRDAARRGVQVTVIVQGDNADVAMAPVAARWLYDYLIPAGVRIREYTARALHAKVAVIDGHWATVGSSNLDPLSLSLNLENNLFVDDPAFAAELATRLGKLLDGQCCEIARDALPARPWWWTPWRAIVFHVLRHFPNWAGWLPAHRARVEPVGGDA</sequence>
<keyword evidence="5 9" id="KW-0443">Lipid metabolism</keyword>
<dbReference type="PANTHER" id="PTHR21248">
    <property type="entry name" value="CARDIOLIPIN SYNTHASE"/>
    <property type="match status" value="1"/>
</dbReference>
<dbReference type="HAMAP" id="MF_01917">
    <property type="entry name" value="Cardiolipin_synth_ClsB"/>
    <property type="match status" value="1"/>
</dbReference>
<comment type="catalytic activity">
    <reaction evidence="9">
        <text>2 a 1,2-diacyl-sn-glycero-3-phospho-(1'-sn-glycerol) = a cardiolipin + glycerol</text>
        <dbReference type="Rhea" id="RHEA:31451"/>
        <dbReference type="ChEBI" id="CHEBI:17754"/>
        <dbReference type="ChEBI" id="CHEBI:62237"/>
        <dbReference type="ChEBI" id="CHEBI:64716"/>
    </reaction>
</comment>
<dbReference type="SMART" id="SM00155">
    <property type="entry name" value="PLDc"/>
    <property type="match status" value="2"/>
</dbReference>
<dbReference type="STRING" id="1121013.GCA_000426365_00581"/>
<feature type="domain" description="PLD phosphodiesterase" evidence="10">
    <location>
        <begin position="285"/>
        <end position="312"/>
    </location>
</feature>
<keyword evidence="6 9" id="KW-0472">Membrane</keyword>
<comment type="similarity">
    <text evidence="9">Belongs to the phospholipase D family. Cardiolipin synthase subfamily. ClsB sub-subfamily.</text>
</comment>
<comment type="function">
    <text evidence="9">Catalyzes the phosphatidyl group transfer from one phosphatidylglycerol molecule to another to form cardiolipin (CL) (diphosphatidylglycerol) and glycerol.</text>
</comment>
<evidence type="ECO:0000256" key="3">
    <source>
        <dbReference type="ARBA" id="ARBA00022679"/>
    </source>
</evidence>
<evidence type="ECO:0000256" key="6">
    <source>
        <dbReference type="ARBA" id="ARBA00023136"/>
    </source>
</evidence>
<dbReference type="NCBIfam" id="NF008427">
    <property type="entry name" value="PRK11263.1"/>
    <property type="match status" value="1"/>
</dbReference>
<feature type="active site" evidence="9">
    <location>
        <position position="290"/>
    </location>
</feature>
<feature type="active site" evidence="9">
    <location>
        <position position="115"/>
    </location>
</feature>
<reference evidence="11 12" key="1">
    <citation type="submission" date="2013-09" db="EMBL/GenBank/DDBJ databases">
        <title>Genome sequencing of Arenimonas composti.</title>
        <authorList>
            <person name="Chen F."/>
            <person name="Wang G."/>
        </authorList>
    </citation>
    <scope>NUCLEOTIDE SEQUENCE [LARGE SCALE GENOMIC DNA]</scope>
    <source>
        <strain evidence="11 12">TR7-09</strain>
    </source>
</reference>